<keyword evidence="2" id="KW-1185">Reference proteome</keyword>
<evidence type="ECO:0000313" key="2">
    <source>
        <dbReference type="Proteomes" id="UP000824533"/>
    </source>
</evidence>
<protein>
    <submittedName>
        <fullName evidence="1">Uncharacterized protein</fullName>
    </submittedName>
</protein>
<reference evidence="1 2" key="1">
    <citation type="journal article" date="2021" name="Front. Genet.">
        <title>Chromosome-Level Genome Assembly Reveals Significant Gene Expansion in the Toll and IMD Signaling Pathways of Dendrolimus kikuchii.</title>
        <authorList>
            <person name="Zhou J."/>
            <person name="Wu P."/>
            <person name="Xiong Z."/>
            <person name="Liu N."/>
            <person name="Zhao N."/>
            <person name="Ji M."/>
            <person name="Qiu Y."/>
            <person name="Yang B."/>
        </authorList>
    </citation>
    <scope>NUCLEOTIDE SEQUENCE [LARGE SCALE GENOMIC DNA]</scope>
    <source>
        <strain evidence="1">Ann1</strain>
    </source>
</reference>
<dbReference type="Proteomes" id="UP000824533">
    <property type="component" value="Linkage Group LG19"/>
</dbReference>
<name>A0ACC1CQ03_9NEOP</name>
<comment type="caution">
    <text evidence="1">The sequence shown here is derived from an EMBL/GenBank/DDBJ whole genome shotgun (WGS) entry which is preliminary data.</text>
</comment>
<accession>A0ACC1CQ03</accession>
<organism evidence="1 2">
    <name type="scientific">Dendrolimus kikuchii</name>
    <dbReference type="NCBI Taxonomy" id="765133"/>
    <lineage>
        <taxon>Eukaryota</taxon>
        <taxon>Metazoa</taxon>
        <taxon>Ecdysozoa</taxon>
        <taxon>Arthropoda</taxon>
        <taxon>Hexapoda</taxon>
        <taxon>Insecta</taxon>
        <taxon>Pterygota</taxon>
        <taxon>Neoptera</taxon>
        <taxon>Endopterygota</taxon>
        <taxon>Lepidoptera</taxon>
        <taxon>Glossata</taxon>
        <taxon>Ditrysia</taxon>
        <taxon>Bombycoidea</taxon>
        <taxon>Lasiocampidae</taxon>
        <taxon>Dendrolimus</taxon>
    </lineage>
</organism>
<sequence>MLWYLPWSESIKKRACRYLLQRYLGNFLEEKLTLDQLSVDLYNGTGTVSDVSLDCEALNELGDSQNWPLQIVDGYMKEITVTIPWSTLLKDDSIVEVNGLSLAVQPKVRAEPAVSSMLESMWSSMSSSMQLAEECLREEDGPQESHPVEGIEMFAHAIDSILSRVKVKFVNTKIRIEHVPKNGDRGIALEIHIKNIDYFDEAGVEPPPEVTEADNTKTYVVSTFTSKKIKFEGITFYTDEFPSKLRTMARSLIMEKSTSTQTDKTESSQNESPDVYYQSTLSDVFYETRSVISTIEPDPVKEILNEAKGLTESRDLTPEEKLNQPDPILFAKLTGQQELALKIKHSEEVEGPKIEIKVLLGSFIVFITPRQLHTLFELIDALNQPHLEDTSNIPLRPSGMNMQCKPMRQADFQFIEAQLLGNLEKQASRPSMYGWSGPSFEESDTENERFHPMTAGNQMTESFSSSVSSMSASMTSSVNLPTLQPRIKRNRKVPHIDGDPTAEVSHVSLRIASVSCILLHKDILVPTPIGSDCISPNSAKKMQETSNNFFENLQLYIMNEPTIFCSANNALDAVISRNHLRLLTSEITLDGSDKVTSHGSQTMCEASIRHVLLRECLHYPTTEAQEGKPQSYDLIKFECKDDDDDSASVRDSTASPRANVRINFKQTYKYMRVSGEKKLVYPTTDVVIKCTPFQLDVDLTLIERMSATFFGGPSTPASTPPASPTQQNQFNFSLHCPCLNAILRFPIADLRPGINREMRRVRSDYFVFKFQNAIISSQQSPSVRPLPTTVMLKSTILDLYYHENDSLPATHIARATMDENPTEGNILSGHMTTTPLPTISITFKPRNNNKGPFDCLADEQCFESTPLNPMTTSMYIMNNLHSDQPSPFSGKKQAHQSVTKHENETREGQEEELIVPGNDEEMAEFTTSSIELSLVHLEFNLPILSLQLESKQLYEIIYNRINSDLLLWEPQISDPYEISPLACGPINPAFGICKGSGYDSDSDSTSSEEENLYYSTYDNKLKKGIGTPKSIQEKSDTHNFCLTFKVGKGLLTIYAPVRDSNKRVVPGQMGELALEAYKLSMCQVSGLNGKPKTAQMCLRSERMILYHESLLTIPPEKPALRLYGSLLPSHLKSTISPSGKGVILKERLQKKDMFTLALKVDPDSETPNLKTICIAIGIEQATLRHRGDKGIAWLTQFMDIIDVLDYPVPGYTPSTVLSELHVHVVDCAVDYRPLYLPIRTIVSLGNFSVSSNLIAETNTSCLRFLAQECTLFLHHINGAKPNTAVPQDNDKMPDINKDYICVVDVGLFELSLRMENKTSGINDQPQVDLSASNNMVHLYTCWDSASALCRLVTYVASDGDSQTPFDPSSRHTSICSDQPLEPLVGLEDRPIEEIRELSPSEIQQVNDLMAEAMKESPNTTLDEDELNSSTEKEGVEIFFFPDESNMKRQPSESLEADEPKSIEYEDSQSPPQEHILENKPMNTQVAKDLGDPTSTPKGTPKKPKRKKVKTSSDGGNTDDEYCFVETQGNSHDNDLDEPIVNWIGPGPVYMFDNHFTVPAARTDVLKAPKSFPLPMLRYTLCEMSVTWNMFGGSDFRPAGENAPPKKHVTIDPDARKQGSPTTTKRSKEYEPFEASRAVTAAYRSSGVSWSSGSERVRAHHRPAARREWRIRGGPHRDHHTRVNLCLSKVKFQYEIYAPGGTHASRQTLAISKIEVIDQLVCSDINKLLSQYKLKDEPERKNAHMLIVKAVHLRPDPALSTQECCLKVSLLPLWFNLDQDTLAFLVNYFSKLGTDESAAEDDTKSVSGLSTDSSGSRQTTPTHRPPVMTIGTHLKDPPPTPTSLGDADALSLNETVIKDDEPLMETYEAERLVSENLIQLEEDFQKLGLNQEKPVAKLPIDNDPVDDSPIYFRRVVFSPEVPIRLDYVGKRVDLSAGPVAGLLMGLGQLNCSELTLKRLDYKLGLLGLEKLVHWALHEWLSDIKRHQLPGLLSGIGPMHSLLQLITGIRDLVWLPVEQWRRDGRLVHGLRRGAASFTARTAVAALDITTRLLQLIQATAETAFDMLTPGPTLQLQDAYNRRERRRRRRHDPSRHPTDIREGVASAYQTVKEGFAETAATISIAARSSPGVGVLRHLPGAAVAPLALAAAGAADVLGGVRAHLAPHTTRDHRHKWRGANDKESTEMYADGRTTNVPTLSRAHVAALRGNTTVGTSTETSGTVYRGTTRRTRAVTAAAAAVANAVNAAHVQELPASSALNALHVA</sequence>
<evidence type="ECO:0000313" key="1">
    <source>
        <dbReference type="EMBL" id="KAJ0173547.1"/>
    </source>
</evidence>
<proteinExistence type="predicted"/>
<gene>
    <name evidence="1" type="ORF">K1T71_010696</name>
</gene>
<dbReference type="EMBL" id="CM034405">
    <property type="protein sequence ID" value="KAJ0173547.1"/>
    <property type="molecule type" value="Genomic_DNA"/>
</dbReference>